<evidence type="ECO:0000313" key="2">
    <source>
        <dbReference type="EMBL" id="CAG2053174.1"/>
    </source>
</evidence>
<sequence>MSIGELLDEVPEILKQYLDELINLKDAIDMLVPRKFFTESHMISVNIIIEITRRSTEKAELPNYSRDNFRKKSYFEDRLLLLVAGLVRADERFIYLPQQLYDRVQLRLFRLHHTPSCYSVYSLTRFCVQLCLWQAQANNGIHREVWHDYISLFCYDALYCLNYSAIAVIYVTIHLYENILERVKEGKEVVLRVSNSSLTSSDRMKPRSGDLASTRLETRLGGVVGKRASRVELDRRGRGDRDSIWSVVMAHVVLSQNNNKSNPIYKLEETKKLVESYGYKRGGRIKDVEACFLIIAKKNSWGWVYDNIIRKLLNMIDSWMKGEGKIKVEACMVAIRTVMDPIDMRCVVESLVVLKRHISPKLFIPTIIKVPECIHVHYTTVSQLYSNMKGTAWEGFSWGDVLATIPASTSVVHGSKRSKKSFNDSQNTSTESLNLPSTSTSSSFVAEPNSEASPISPERRKTSK</sequence>
<proteinExistence type="predicted"/>
<protein>
    <submittedName>
        <fullName evidence="2">Uncharacterized protein</fullName>
    </submittedName>
</protein>
<dbReference type="Proteomes" id="UP001153148">
    <property type="component" value="Unassembled WGS sequence"/>
</dbReference>
<keyword evidence="3" id="KW-1185">Reference proteome</keyword>
<gene>
    <name evidence="2" type="ORF">TPAB3V08_LOCUS250</name>
</gene>
<evidence type="ECO:0000256" key="1">
    <source>
        <dbReference type="SAM" id="MobiDB-lite"/>
    </source>
</evidence>
<feature type="compositionally biased region" description="Low complexity" evidence="1">
    <location>
        <begin position="427"/>
        <end position="443"/>
    </location>
</feature>
<evidence type="ECO:0000313" key="3">
    <source>
        <dbReference type="Proteomes" id="UP001153148"/>
    </source>
</evidence>
<feature type="region of interest" description="Disordered" evidence="1">
    <location>
        <begin position="416"/>
        <end position="464"/>
    </location>
</feature>
<comment type="caution">
    <text evidence="2">The sequence shown here is derived from an EMBL/GenBank/DDBJ whole genome shotgun (WGS) entry which is preliminary data.</text>
</comment>
<dbReference type="EMBL" id="CAJPIN010000184">
    <property type="protein sequence ID" value="CAG2053174.1"/>
    <property type="molecule type" value="Genomic_DNA"/>
</dbReference>
<name>A0ABN7NBE6_TIMPD</name>
<reference evidence="2" key="1">
    <citation type="submission" date="2021-03" db="EMBL/GenBank/DDBJ databases">
        <authorList>
            <person name="Tran Van P."/>
        </authorList>
    </citation>
    <scope>NUCLEOTIDE SEQUENCE</scope>
</reference>
<organism evidence="2 3">
    <name type="scientific">Timema podura</name>
    <name type="common">Walking stick</name>
    <dbReference type="NCBI Taxonomy" id="61482"/>
    <lineage>
        <taxon>Eukaryota</taxon>
        <taxon>Metazoa</taxon>
        <taxon>Ecdysozoa</taxon>
        <taxon>Arthropoda</taxon>
        <taxon>Hexapoda</taxon>
        <taxon>Insecta</taxon>
        <taxon>Pterygota</taxon>
        <taxon>Neoptera</taxon>
        <taxon>Polyneoptera</taxon>
        <taxon>Phasmatodea</taxon>
        <taxon>Timematodea</taxon>
        <taxon>Timematoidea</taxon>
        <taxon>Timematidae</taxon>
        <taxon>Timema</taxon>
    </lineage>
</organism>
<accession>A0ABN7NBE6</accession>